<dbReference type="PANTHER" id="PTHR45266">
    <property type="entry name" value="OXALOACETATE DECARBOXYLASE ALPHA CHAIN"/>
    <property type="match status" value="1"/>
</dbReference>
<feature type="compositionally biased region" description="Low complexity" evidence="2">
    <location>
        <begin position="31"/>
        <end position="49"/>
    </location>
</feature>
<organism evidence="4 5">
    <name type="scientific">Metallumcola ferriviriculae</name>
    <dbReference type="NCBI Taxonomy" id="3039180"/>
    <lineage>
        <taxon>Bacteria</taxon>
        <taxon>Bacillati</taxon>
        <taxon>Bacillota</taxon>
        <taxon>Clostridia</taxon>
        <taxon>Neomoorellales</taxon>
        <taxon>Desulfitibacteraceae</taxon>
        <taxon>Metallumcola</taxon>
    </lineage>
</organism>
<dbReference type="AlphaFoldDB" id="A0AAU0UQG9"/>
<dbReference type="InterPro" id="IPR011053">
    <property type="entry name" value="Single_hybrid_motif"/>
</dbReference>
<dbReference type="InterPro" id="IPR000089">
    <property type="entry name" value="Biotin_lipoyl"/>
</dbReference>
<evidence type="ECO:0000256" key="2">
    <source>
        <dbReference type="SAM" id="MobiDB-lite"/>
    </source>
</evidence>
<protein>
    <submittedName>
        <fullName evidence="4">Biotin/lipoyl-binding protein</fullName>
    </submittedName>
</protein>
<feature type="compositionally biased region" description="Pro residues" evidence="2">
    <location>
        <begin position="50"/>
        <end position="59"/>
    </location>
</feature>
<gene>
    <name evidence="4" type="ORF">MFMK1_002299</name>
</gene>
<evidence type="ECO:0000256" key="1">
    <source>
        <dbReference type="ARBA" id="ARBA00023267"/>
    </source>
</evidence>
<dbReference type="PROSITE" id="PS50968">
    <property type="entry name" value="BIOTINYL_LIPOYL"/>
    <property type="match status" value="1"/>
</dbReference>
<dbReference type="PROSITE" id="PS00188">
    <property type="entry name" value="BIOTIN"/>
    <property type="match status" value="1"/>
</dbReference>
<keyword evidence="1" id="KW-0092">Biotin</keyword>
<dbReference type="KEGG" id="dbc:MFMK1_002299"/>
<dbReference type="Proteomes" id="UP001329915">
    <property type="component" value="Chromosome"/>
</dbReference>
<dbReference type="EMBL" id="CP121694">
    <property type="protein sequence ID" value="WRO22469.1"/>
    <property type="molecule type" value="Genomic_DNA"/>
</dbReference>
<dbReference type="PANTHER" id="PTHR45266:SF3">
    <property type="entry name" value="OXALOACETATE DECARBOXYLASE ALPHA CHAIN"/>
    <property type="match status" value="1"/>
</dbReference>
<accession>A0AAU0UQG9</accession>
<dbReference type="SUPFAM" id="SSF51230">
    <property type="entry name" value="Single hybrid motif"/>
    <property type="match status" value="1"/>
</dbReference>
<evidence type="ECO:0000313" key="5">
    <source>
        <dbReference type="Proteomes" id="UP001329915"/>
    </source>
</evidence>
<feature type="region of interest" description="Disordered" evidence="2">
    <location>
        <begin position="19"/>
        <end position="66"/>
    </location>
</feature>
<feature type="domain" description="Lipoyl-binding" evidence="3">
    <location>
        <begin position="58"/>
        <end position="134"/>
    </location>
</feature>
<reference evidence="4 5" key="1">
    <citation type="submission" date="2023-04" db="EMBL/GenBank/DDBJ databases">
        <authorList>
            <person name="Hsu D."/>
        </authorList>
    </citation>
    <scope>NUCLEOTIDE SEQUENCE [LARGE SCALE GENOMIC DNA]</scope>
    <source>
        <strain evidence="4 5">MK1</strain>
    </source>
</reference>
<proteinExistence type="predicted"/>
<dbReference type="CDD" id="cd06850">
    <property type="entry name" value="biotinyl_domain"/>
    <property type="match status" value="1"/>
</dbReference>
<name>A0AAU0UQG9_9FIRM</name>
<dbReference type="FunFam" id="2.40.50.100:FF:000003">
    <property type="entry name" value="Acetyl-CoA carboxylase biotin carboxyl carrier protein"/>
    <property type="match status" value="1"/>
</dbReference>
<dbReference type="RefSeq" id="WP_428846270.1">
    <property type="nucleotide sequence ID" value="NZ_CP121694.1"/>
</dbReference>
<dbReference type="InterPro" id="IPR001882">
    <property type="entry name" value="Biotin_BS"/>
</dbReference>
<evidence type="ECO:0000259" key="3">
    <source>
        <dbReference type="PROSITE" id="PS50968"/>
    </source>
</evidence>
<dbReference type="InterPro" id="IPR050709">
    <property type="entry name" value="Biotin_Carboxyl_Carrier/Decarb"/>
</dbReference>
<dbReference type="Pfam" id="PF00364">
    <property type="entry name" value="Biotin_lipoyl"/>
    <property type="match status" value="1"/>
</dbReference>
<keyword evidence="5" id="KW-1185">Reference proteome</keyword>
<evidence type="ECO:0000313" key="4">
    <source>
        <dbReference type="EMBL" id="WRO22469.1"/>
    </source>
</evidence>
<dbReference type="Gene3D" id="2.40.50.100">
    <property type="match status" value="1"/>
</dbReference>
<sequence>MKKFRVTVNGELYEVEVEEMGGTSQTVRQTAKAPVSAPKPAAAPAKAAPAPKPAAPKPAAPTAAGEQVAAPLPGTVLDIKVSVGQQVNEGDVLIILEAMKMENEVTASTSGEVKEILAEKGATVGSGDTLVVIG</sequence>